<keyword evidence="1" id="KW-0614">Plasmid</keyword>
<dbReference type="AlphaFoldDB" id="A0AAD0WJH0"/>
<geneLocation type="plasmid" evidence="1 2">
    <name>unnamed</name>
</geneLocation>
<proteinExistence type="predicted"/>
<reference evidence="1 2" key="1">
    <citation type="submission" date="2017-08" db="EMBL/GenBank/DDBJ databases">
        <title>Genome sequences of Ralstonia solanacearum Species Complex (RSSC) isolated from Potato bacterial wilts in Korea.</title>
        <authorList>
            <person name="Cho H."/>
            <person name="Song E.-S."/>
            <person name="Lee Y.K."/>
            <person name="Lee S."/>
            <person name="Lee S.-W."/>
            <person name="Jo A."/>
            <person name="Kim J.-G."/>
            <person name="Hwang I."/>
        </authorList>
    </citation>
    <scope>NUCLEOTIDE SEQUENCE [LARGE SCALE GENOMIC DNA]</scope>
    <source>
        <strain evidence="1 2">T98</strain>
        <plasmid evidence="1 2">unnamed</plasmid>
    </source>
</reference>
<dbReference type="Proteomes" id="UP000261758">
    <property type="component" value="Plasmid unnamed"/>
</dbReference>
<organism evidence="1 2">
    <name type="scientific">Ralstonia solanacearum</name>
    <name type="common">Pseudomonas solanacearum</name>
    <dbReference type="NCBI Taxonomy" id="305"/>
    <lineage>
        <taxon>Bacteria</taxon>
        <taxon>Pseudomonadati</taxon>
        <taxon>Pseudomonadota</taxon>
        <taxon>Betaproteobacteria</taxon>
        <taxon>Burkholderiales</taxon>
        <taxon>Burkholderiaceae</taxon>
        <taxon>Ralstonia</taxon>
        <taxon>Ralstonia solanacearum species complex</taxon>
    </lineage>
</organism>
<protein>
    <submittedName>
        <fullName evidence="1">Uncharacterized protein</fullName>
    </submittedName>
</protein>
<gene>
    <name evidence="1" type="ORF">CJO77_23590</name>
</gene>
<accession>A0AAD0WJH0</accession>
<sequence>MSGGERCAVRRWCRRRAAGSGAVEYAKLAVPGWVVRCVQPEDRSQPVLLHLTGPVMPQPTEVAGDVDSLNVPVAPKGLCQPPLCQRSGPQGADRHRTLSQSRLRPSWMRAIPPPGSILALTNSGGLAGRRQIGGTCPRLIPRILYSDAHRPRDAG</sequence>
<name>A0AAD0WJH0_RALSL</name>
<evidence type="ECO:0000313" key="2">
    <source>
        <dbReference type="Proteomes" id="UP000261758"/>
    </source>
</evidence>
<evidence type="ECO:0000313" key="1">
    <source>
        <dbReference type="EMBL" id="AXV84467.1"/>
    </source>
</evidence>
<dbReference type="EMBL" id="CP022760">
    <property type="protein sequence ID" value="AXV84467.1"/>
    <property type="molecule type" value="Genomic_DNA"/>
</dbReference>